<dbReference type="PANTHER" id="PTHR12532:SF6">
    <property type="entry name" value="TRANSCRIPTIONAL REGULATORY PROTEIN YEBC-RELATED"/>
    <property type="match status" value="1"/>
</dbReference>
<reference evidence="10" key="1">
    <citation type="submission" date="2018-06" db="EMBL/GenBank/DDBJ databases">
        <authorList>
            <person name="Zhirakovskaya E."/>
        </authorList>
    </citation>
    <scope>NUCLEOTIDE SEQUENCE</scope>
</reference>
<dbReference type="EMBL" id="UOEZ01000058">
    <property type="protein sequence ID" value="VAW37659.1"/>
    <property type="molecule type" value="Genomic_DNA"/>
</dbReference>
<comment type="subcellular location">
    <subcellularLocation>
        <location evidence="1">Mitochondrion</location>
    </subcellularLocation>
</comment>
<name>A0A3B0VLG1_9ZZZZ</name>
<evidence type="ECO:0000256" key="3">
    <source>
        <dbReference type="ARBA" id="ARBA00022490"/>
    </source>
</evidence>
<dbReference type="GO" id="GO:0003677">
    <property type="term" value="F:DNA binding"/>
    <property type="evidence" value="ECO:0007669"/>
    <property type="project" value="UniProtKB-KW"/>
</dbReference>
<evidence type="ECO:0000256" key="4">
    <source>
        <dbReference type="ARBA" id="ARBA00023015"/>
    </source>
</evidence>
<dbReference type="InterPro" id="IPR002876">
    <property type="entry name" value="Transcrip_reg_TACO1-like"/>
</dbReference>
<dbReference type="GO" id="GO:0005829">
    <property type="term" value="C:cytosol"/>
    <property type="evidence" value="ECO:0007669"/>
    <property type="project" value="TreeGrafter"/>
</dbReference>
<dbReference type="PANTHER" id="PTHR12532">
    <property type="entry name" value="TRANSLATIONAL ACTIVATOR OF CYTOCHROME C OXIDASE 1"/>
    <property type="match status" value="1"/>
</dbReference>
<evidence type="ECO:0000256" key="2">
    <source>
        <dbReference type="ARBA" id="ARBA00008724"/>
    </source>
</evidence>
<dbReference type="FunFam" id="3.30.70.980:FF:000002">
    <property type="entry name" value="Probable transcriptional regulatory protein YebC"/>
    <property type="match status" value="1"/>
</dbReference>
<evidence type="ECO:0000256" key="1">
    <source>
        <dbReference type="ARBA" id="ARBA00004173"/>
    </source>
</evidence>
<dbReference type="NCBIfam" id="NF001030">
    <property type="entry name" value="PRK00110.1"/>
    <property type="match status" value="1"/>
</dbReference>
<dbReference type="HAMAP" id="MF_00693">
    <property type="entry name" value="Transcrip_reg_TACO1"/>
    <property type="match status" value="1"/>
</dbReference>
<comment type="similarity">
    <text evidence="2">Belongs to the TACO1 family.</text>
</comment>
<evidence type="ECO:0000259" key="9">
    <source>
        <dbReference type="Pfam" id="PF20772"/>
    </source>
</evidence>
<dbReference type="InterPro" id="IPR026564">
    <property type="entry name" value="Transcrip_reg_TACO1-like_dom3"/>
</dbReference>
<dbReference type="SUPFAM" id="SSF75625">
    <property type="entry name" value="YebC-like"/>
    <property type="match status" value="1"/>
</dbReference>
<dbReference type="Pfam" id="PF20772">
    <property type="entry name" value="TACO1_YebC_N"/>
    <property type="match status" value="1"/>
</dbReference>
<feature type="region of interest" description="Disordered" evidence="7">
    <location>
        <begin position="1"/>
        <end position="20"/>
    </location>
</feature>
<dbReference type="NCBIfam" id="NF009044">
    <property type="entry name" value="PRK12378.1"/>
    <property type="match status" value="1"/>
</dbReference>
<sequence length="250" mass="27109">MAGHSKWANIKHKKSRTDAKRGKVFSKLVKEIMVAARMGGSDPSANARLRTAIDKAKAENMPGDNIERAVKKGAGELSGVTYEEGTYEGYGPGGVAVIVDYMTDNKNRTAGEVRRAFTKHGGSLGESGSVGWIFEKKGIFTFDAASVEEDALMESALDAGAEDVVNIEEDGVFEVYTAPTEFHAVKTSLEDAGFTSTLSIITMIPKTTVKVEGKVARKVLKMMEDMEDLDDVQEVYANFDMSAEDMEAED</sequence>
<dbReference type="Gene3D" id="1.10.10.200">
    <property type="match status" value="1"/>
</dbReference>
<keyword evidence="6" id="KW-0804">Transcription</keyword>
<gene>
    <name evidence="10" type="ORF">MNBD_DELTA02-815</name>
</gene>
<proteinExistence type="inferred from homology"/>
<organism evidence="10">
    <name type="scientific">hydrothermal vent metagenome</name>
    <dbReference type="NCBI Taxonomy" id="652676"/>
    <lineage>
        <taxon>unclassified sequences</taxon>
        <taxon>metagenomes</taxon>
        <taxon>ecological metagenomes</taxon>
    </lineage>
</organism>
<evidence type="ECO:0000256" key="7">
    <source>
        <dbReference type="SAM" id="MobiDB-lite"/>
    </source>
</evidence>
<dbReference type="InterPro" id="IPR048300">
    <property type="entry name" value="TACO1_YebC-like_2nd/3rd_dom"/>
</dbReference>
<evidence type="ECO:0000313" key="10">
    <source>
        <dbReference type="EMBL" id="VAW37659.1"/>
    </source>
</evidence>
<dbReference type="FunFam" id="1.10.10.200:FF:000002">
    <property type="entry name" value="Probable transcriptional regulatory protein CLM62_37755"/>
    <property type="match status" value="1"/>
</dbReference>
<dbReference type="AlphaFoldDB" id="A0A3B0VLG1"/>
<evidence type="ECO:0000256" key="6">
    <source>
        <dbReference type="ARBA" id="ARBA00023163"/>
    </source>
</evidence>
<dbReference type="InterPro" id="IPR049083">
    <property type="entry name" value="TACO1_YebC_N"/>
</dbReference>
<feature type="domain" description="TACO1/YebC-like second and third" evidence="8">
    <location>
        <begin position="82"/>
        <end position="239"/>
    </location>
</feature>
<protein>
    <submittedName>
        <fullName evidence="10">Probable transcriptional regulatory protein YebC</fullName>
    </submittedName>
</protein>
<dbReference type="Pfam" id="PF01709">
    <property type="entry name" value="Transcrip_reg"/>
    <property type="match status" value="1"/>
</dbReference>
<dbReference type="Gene3D" id="3.30.70.980">
    <property type="match status" value="2"/>
</dbReference>
<accession>A0A3B0VLG1</accession>
<dbReference type="InterPro" id="IPR017856">
    <property type="entry name" value="Integrase-like_N"/>
</dbReference>
<evidence type="ECO:0000259" key="8">
    <source>
        <dbReference type="Pfam" id="PF01709"/>
    </source>
</evidence>
<keyword evidence="3" id="KW-0963">Cytoplasm</keyword>
<dbReference type="NCBIfam" id="TIGR01033">
    <property type="entry name" value="YebC/PmpR family DNA-binding transcriptional regulator"/>
    <property type="match status" value="1"/>
</dbReference>
<dbReference type="InterPro" id="IPR029072">
    <property type="entry name" value="YebC-like"/>
</dbReference>
<dbReference type="GO" id="GO:0005739">
    <property type="term" value="C:mitochondrion"/>
    <property type="evidence" value="ECO:0007669"/>
    <property type="project" value="UniProtKB-SubCell"/>
</dbReference>
<keyword evidence="4" id="KW-0805">Transcription regulation</keyword>
<keyword evidence="5" id="KW-0238">DNA-binding</keyword>
<evidence type="ECO:0000256" key="5">
    <source>
        <dbReference type="ARBA" id="ARBA00023125"/>
    </source>
</evidence>
<feature type="domain" description="TACO1/YebC-like N-terminal" evidence="9">
    <location>
        <begin position="5"/>
        <end position="76"/>
    </location>
</feature>